<proteinExistence type="predicted"/>
<evidence type="ECO:0008006" key="4">
    <source>
        <dbReference type="Google" id="ProtNLM"/>
    </source>
</evidence>
<evidence type="ECO:0000313" key="2">
    <source>
        <dbReference type="EMBL" id="PMS35603.1"/>
    </source>
</evidence>
<keyword evidence="1" id="KW-1133">Transmembrane helix</keyword>
<sequence length="178" mass="19513">MMTPLLTLDFARRGARNPRAGVALAIFAVLAALLAGDALWHAYRANERAHDTLAAFVHLHAPAPSRHDSAASTPAARQQAKEINAVFSEITVPWQDLLAIVEGYREHDVALIGIDQSPAQGQIRITAEAKDFDAMVRYLKYLQGSALLREAVLNTHLVETTTPGVPVRFQITAIWRKS</sequence>
<protein>
    <recommendedName>
        <fullName evidence="4">Transmembrane protein</fullName>
    </recommendedName>
</protein>
<gene>
    <name evidence="2" type="ORF">C0Z20_17070</name>
</gene>
<keyword evidence="1" id="KW-0812">Transmembrane</keyword>
<reference evidence="2 3" key="1">
    <citation type="submission" date="2018-01" db="EMBL/GenBank/DDBJ databases">
        <title>Whole genome analyses suggest that Burkholderia sensu lato contains two further novel genera in the rhizoxinica-symbiotica group Mycetohabitans gen. nov., and Trinickia gen. nov.: implications for the evolution of diazotrophy and nodulation in the Burkholderiaceae.</title>
        <authorList>
            <person name="Estrada-de los Santos P."/>
            <person name="Palmer M."/>
            <person name="Chavez-Ramirez B."/>
            <person name="Beukes C."/>
            <person name="Steenkamp E.T."/>
            <person name="Hirsch A.M."/>
            <person name="Manyaka P."/>
            <person name="Maluk M."/>
            <person name="Lafos M."/>
            <person name="Crook M."/>
            <person name="Gross E."/>
            <person name="Simon M.F."/>
            <person name="Bueno dos Reis Junior F."/>
            <person name="Poole P.S."/>
            <person name="Venter S.N."/>
            <person name="James E.K."/>
        </authorList>
    </citation>
    <scope>NUCLEOTIDE SEQUENCE [LARGE SCALE GENOMIC DNA]</scope>
    <source>
        <strain evidence="2 3">JPY 581</strain>
    </source>
</reference>
<keyword evidence="1" id="KW-0472">Membrane</keyword>
<comment type="caution">
    <text evidence="2">The sequence shown here is derived from an EMBL/GenBank/DDBJ whole genome shotgun (WGS) entry which is preliminary data.</text>
</comment>
<accession>A0A2N7X1G3</accession>
<dbReference type="OrthoDB" id="8703192at2"/>
<dbReference type="EMBL" id="PNYC01000010">
    <property type="protein sequence ID" value="PMS35603.1"/>
    <property type="molecule type" value="Genomic_DNA"/>
</dbReference>
<dbReference type="Proteomes" id="UP000235777">
    <property type="component" value="Unassembled WGS sequence"/>
</dbReference>
<dbReference type="AlphaFoldDB" id="A0A2N7X1G3"/>
<dbReference type="STRING" id="863227.GCA_000373005_00632"/>
<feature type="transmembrane region" description="Helical" evidence="1">
    <location>
        <begin position="20"/>
        <end position="40"/>
    </location>
</feature>
<organism evidence="2 3">
    <name type="scientific">Trinickia symbiotica</name>
    <dbReference type="NCBI Taxonomy" id="863227"/>
    <lineage>
        <taxon>Bacteria</taxon>
        <taxon>Pseudomonadati</taxon>
        <taxon>Pseudomonadota</taxon>
        <taxon>Betaproteobacteria</taxon>
        <taxon>Burkholderiales</taxon>
        <taxon>Burkholderiaceae</taxon>
        <taxon>Trinickia</taxon>
    </lineage>
</organism>
<keyword evidence="3" id="KW-1185">Reference proteome</keyword>
<evidence type="ECO:0000256" key="1">
    <source>
        <dbReference type="SAM" id="Phobius"/>
    </source>
</evidence>
<evidence type="ECO:0000313" key="3">
    <source>
        <dbReference type="Proteomes" id="UP000235777"/>
    </source>
</evidence>
<name>A0A2N7X1G3_9BURK</name>